<dbReference type="EMBL" id="JBBPBN010000026">
    <property type="protein sequence ID" value="KAK9007521.1"/>
    <property type="molecule type" value="Genomic_DNA"/>
</dbReference>
<protein>
    <submittedName>
        <fullName evidence="1">Uncharacterized protein</fullName>
    </submittedName>
</protein>
<evidence type="ECO:0000313" key="1">
    <source>
        <dbReference type="EMBL" id="KAK9007521.1"/>
    </source>
</evidence>
<keyword evidence="2" id="KW-1185">Reference proteome</keyword>
<sequence>MDAGLVYNISAAMTENLLCAIGYNPKLVHVVMLVRGRRSRCPALSITLHLLHCFHGVQSANNQGVHYNRDECEGRGPKRGEIDGGAEDELFSDRNSRYQSI</sequence>
<evidence type="ECO:0000313" key="2">
    <source>
        <dbReference type="Proteomes" id="UP001396334"/>
    </source>
</evidence>
<accession>A0ABR2R438</accession>
<reference evidence="1 2" key="1">
    <citation type="journal article" date="2024" name="G3 (Bethesda)">
        <title>Genome assembly of Hibiscus sabdariffa L. provides insights into metabolisms of medicinal natural products.</title>
        <authorList>
            <person name="Kim T."/>
        </authorList>
    </citation>
    <scope>NUCLEOTIDE SEQUENCE [LARGE SCALE GENOMIC DNA]</scope>
    <source>
        <strain evidence="1">TK-2024</strain>
        <tissue evidence="1">Old leaves</tissue>
    </source>
</reference>
<dbReference type="Proteomes" id="UP001396334">
    <property type="component" value="Unassembled WGS sequence"/>
</dbReference>
<name>A0ABR2R438_9ROSI</name>
<proteinExistence type="predicted"/>
<comment type="caution">
    <text evidence="1">The sequence shown here is derived from an EMBL/GenBank/DDBJ whole genome shotgun (WGS) entry which is preliminary data.</text>
</comment>
<gene>
    <name evidence="1" type="ORF">V6N11_074441</name>
</gene>
<organism evidence="1 2">
    <name type="scientific">Hibiscus sabdariffa</name>
    <name type="common">roselle</name>
    <dbReference type="NCBI Taxonomy" id="183260"/>
    <lineage>
        <taxon>Eukaryota</taxon>
        <taxon>Viridiplantae</taxon>
        <taxon>Streptophyta</taxon>
        <taxon>Embryophyta</taxon>
        <taxon>Tracheophyta</taxon>
        <taxon>Spermatophyta</taxon>
        <taxon>Magnoliopsida</taxon>
        <taxon>eudicotyledons</taxon>
        <taxon>Gunneridae</taxon>
        <taxon>Pentapetalae</taxon>
        <taxon>rosids</taxon>
        <taxon>malvids</taxon>
        <taxon>Malvales</taxon>
        <taxon>Malvaceae</taxon>
        <taxon>Malvoideae</taxon>
        <taxon>Hibiscus</taxon>
    </lineage>
</organism>